<dbReference type="EMBL" id="ASGZ01000029">
    <property type="protein sequence ID" value="ESP88327.1"/>
    <property type="molecule type" value="Genomic_DNA"/>
</dbReference>
<gene>
    <name evidence="2" type="ORF">K933_09397</name>
</gene>
<accession>V4IYY5</accession>
<proteinExistence type="predicted"/>
<comment type="caution">
    <text evidence="2">The sequence shown here is derived from an EMBL/GenBank/DDBJ whole genome shotgun (WGS) entry which is preliminary data.</text>
</comment>
<name>V4IYY5_9EURY</name>
<protein>
    <submittedName>
        <fullName evidence="2">Uncharacterized protein</fullName>
    </submittedName>
</protein>
<sequence>MTRRQALLGGVGASVAALGAGAFVTSADERPPTGQPDAADARRLAEAYAPDLYFGVGERWYPTDPRRYASERGGETVVDGFDALDGYTAEFEATGEPPAPTVFYNVRRYRGTELAVVQFWFYSVFDQFTSNFHWHDWELLQVFVDLSADGEVGAPALFVASAHSRSVPNNEFINPETDRASVISEVGSHSSALGVNRTRDAFERLPGAADIADVNNGLLDLVDLPAAYGLPRDEGFALPFALPELDGAPMYDHPRLPNVDREDLLPDELTVRSFAGLPSPPVDLPAREPGRQFAFEGGDGAGDADHTYALAPMADVAADLDDTTGPRLSFEFSVPSFAEDAIASHITASSLPFDQPRFSDPLADVTDLDHRRAMVDRFGLDAGDGPTDLVVAAVREARPAADAPEGNGIETRESRAEGVALLESEPTAVPTFNGVVALRGVAAGEHRLTVNAAGVAPYAQRLDHDGAGTTTAGADGDVVVSANEDAVKLRFDASDPEAPSVASLAVTDDFGGTVYDGRPADGDRVGVYVHRAGAYTAEVTDGEGRTGTYRVNPAPDQTTATVANVETGKAAAARFLATLLAETFEQGLALALGVDLDALQLPDDTAESGRERDGEGEVDGTDTADGDDQAVDGARTTVDDLVDGAAAGRFPARLKEEGVYVRTLGPVADAVEAARTAREAAATGDAAAANDALRGALADVASAREALAAAGSQPRAAFRTLVSARLSTARTRAEAAIDTEL</sequence>
<dbReference type="PATRIC" id="fig|1324957.4.peg.1914"/>
<organism evidence="2 3">
    <name type="scientific">Candidatus Halobonum tyrrellensis G22</name>
    <dbReference type="NCBI Taxonomy" id="1324957"/>
    <lineage>
        <taxon>Archaea</taxon>
        <taxon>Methanobacteriati</taxon>
        <taxon>Methanobacteriota</taxon>
        <taxon>Stenosarchaea group</taxon>
        <taxon>Halobacteria</taxon>
        <taxon>Halobacteriales</taxon>
        <taxon>Haloferacaceae</taxon>
        <taxon>Candidatus Halobonum</taxon>
    </lineage>
</organism>
<feature type="region of interest" description="Disordered" evidence="1">
    <location>
        <begin position="604"/>
        <end position="631"/>
    </location>
</feature>
<dbReference type="AlphaFoldDB" id="V4IYY5"/>
<dbReference type="Proteomes" id="UP000017840">
    <property type="component" value="Unassembled WGS sequence"/>
</dbReference>
<reference evidence="2 3" key="1">
    <citation type="journal article" date="2013" name="Genome Announc.">
        <title>Draft Genome Sequence of 'Candidatus Halobonum tyrrellensis' Strain G22, Isolated from the Hypersaline Waters of Lake Tyrrell, Australia.</title>
        <authorList>
            <person name="Ugalde J.A."/>
            <person name="Narasingarao P."/>
            <person name="Kuo S."/>
            <person name="Podell S."/>
            <person name="Allen E.E."/>
        </authorList>
    </citation>
    <scope>NUCLEOTIDE SEQUENCE [LARGE SCALE GENOMIC DNA]</scope>
    <source>
        <strain evidence="2 3">G22</strain>
    </source>
</reference>
<dbReference type="STRING" id="1324957.K933_09397"/>
<evidence type="ECO:0000313" key="3">
    <source>
        <dbReference type="Proteomes" id="UP000017840"/>
    </source>
</evidence>
<evidence type="ECO:0000256" key="1">
    <source>
        <dbReference type="SAM" id="MobiDB-lite"/>
    </source>
</evidence>
<evidence type="ECO:0000313" key="2">
    <source>
        <dbReference type="EMBL" id="ESP88327.1"/>
    </source>
</evidence>
<dbReference type="eggNOG" id="arCOG08112">
    <property type="taxonomic scope" value="Archaea"/>
</dbReference>
<feature type="compositionally biased region" description="Acidic residues" evidence="1">
    <location>
        <begin position="616"/>
        <end position="630"/>
    </location>
</feature>
<keyword evidence="3" id="KW-1185">Reference proteome</keyword>